<dbReference type="RefSeq" id="WP_105332571.1">
    <property type="nucleotide sequence ID" value="NZ_PUHY01000015.1"/>
</dbReference>
<proteinExistence type="inferred from homology"/>
<comment type="caution">
    <text evidence="3">The sequence shown here is derived from an EMBL/GenBank/DDBJ whole genome shotgun (WGS) entry which is preliminary data.</text>
</comment>
<sequence length="269" mass="29231">MIVSFSFAIVAEPYPLLAAYLNNHTRILLEVCVASVDDAVAAFRGGADRLELNFAIELGGLTPSVGLLEEVKRAVSIPVVAMVRPKPGGFHYSAADLRLMMRDAEMLLAAGADGIVSGALKEDGTIEDTYWGSLKRKSESRELIFHRAFDVVSDQRSLLKALIDLDTTRVLTSGGRDTAWEGREQIAKLNEHFGKQIELLPGSGISSENAVDVVLATGCTQIHGSFSRLQTGQFTGWLRNENRRATSQQLVAATRAALDSRERMIDSLG</sequence>
<dbReference type="GO" id="GO:0005507">
    <property type="term" value="F:copper ion binding"/>
    <property type="evidence" value="ECO:0007669"/>
    <property type="project" value="TreeGrafter"/>
</dbReference>
<evidence type="ECO:0000313" key="3">
    <source>
        <dbReference type="EMBL" id="PQO29376.1"/>
    </source>
</evidence>
<evidence type="ECO:0000313" key="4">
    <source>
        <dbReference type="Proteomes" id="UP000238322"/>
    </source>
</evidence>
<dbReference type="HAMAP" id="MF_00795">
    <property type="entry name" value="CutC"/>
    <property type="match status" value="1"/>
</dbReference>
<dbReference type="GO" id="GO:0005737">
    <property type="term" value="C:cytoplasm"/>
    <property type="evidence" value="ECO:0007669"/>
    <property type="project" value="UniProtKB-SubCell"/>
</dbReference>
<dbReference type="InterPro" id="IPR005627">
    <property type="entry name" value="CutC-like"/>
</dbReference>
<organism evidence="3 4">
    <name type="scientific">Blastopirellula marina</name>
    <dbReference type="NCBI Taxonomy" id="124"/>
    <lineage>
        <taxon>Bacteria</taxon>
        <taxon>Pseudomonadati</taxon>
        <taxon>Planctomycetota</taxon>
        <taxon>Planctomycetia</taxon>
        <taxon>Pirellulales</taxon>
        <taxon>Pirellulaceae</taxon>
        <taxon>Blastopirellula</taxon>
    </lineage>
</organism>
<dbReference type="Pfam" id="PF03932">
    <property type="entry name" value="CutC"/>
    <property type="match status" value="1"/>
</dbReference>
<dbReference type="SUPFAM" id="SSF110395">
    <property type="entry name" value="CutC-like"/>
    <property type="match status" value="1"/>
</dbReference>
<dbReference type="EMBL" id="PUHY01000015">
    <property type="protein sequence ID" value="PQO29376.1"/>
    <property type="molecule type" value="Genomic_DNA"/>
</dbReference>
<dbReference type="OrthoDB" id="9815677at2"/>
<dbReference type="Proteomes" id="UP000238322">
    <property type="component" value="Unassembled WGS sequence"/>
</dbReference>
<comment type="caution">
    <text evidence="2">Once thought to be involved in copper homeostasis, experiments in E.coli have shown this is not the case.</text>
</comment>
<evidence type="ECO:0000256" key="2">
    <source>
        <dbReference type="HAMAP-Rule" id="MF_00795"/>
    </source>
</evidence>
<comment type="subcellular location">
    <subcellularLocation>
        <location evidence="2">Cytoplasm</location>
    </subcellularLocation>
</comment>
<comment type="similarity">
    <text evidence="1 2">Belongs to the CutC family.</text>
</comment>
<evidence type="ECO:0000256" key="1">
    <source>
        <dbReference type="ARBA" id="ARBA00007768"/>
    </source>
</evidence>
<protein>
    <recommendedName>
        <fullName evidence="2">PF03932 family protein CutC</fullName>
    </recommendedName>
</protein>
<name>A0A2S8FB28_9BACT</name>
<dbReference type="PANTHER" id="PTHR12598">
    <property type="entry name" value="COPPER HOMEOSTASIS PROTEIN CUTC"/>
    <property type="match status" value="1"/>
</dbReference>
<keyword evidence="2" id="KW-0963">Cytoplasm</keyword>
<dbReference type="InterPro" id="IPR036822">
    <property type="entry name" value="CutC-like_dom_sf"/>
</dbReference>
<dbReference type="PANTHER" id="PTHR12598:SF0">
    <property type="entry name" value="COPPER HOMEOSTASIS PROTEIN CUTC HOMOLOG"/>
    <property type="match status" value="1"/>
</dbReference>
<accession>A0A2S8FB28</accession>
<gene>
    <name evidence="2" type="primary">cutC</name>
    <name evidence="3" type="ORF">C5Y83_25205</name>
</gene>
<dbReference type="Gene3D" id="3.20.20.380">
    <property type="entry name" value="Copper homeostasis (CutC) domain"/>
    <property type="match status" value="1"/>
</dbReference>
<reference evidence="3 4" key="1">
    <citation type="submission" date="2018-02" db="EMBL/GenBank/DDBJ databases">
        <title>Comparative genomes isolates from brazilian mangrove.</title>
        <authorList>
            <person name="Araujo J.E."/>
            <person name="Taketani R.G."/>
            <person name="Silva M.C.P."/>
            <person name="Loureco M.V."/>
            <person name="Andreote F.D."/>
        </authorList>
    </citation>
    <scope>NUCLEOTIDE SEQUENCE [LARGE SCALE GENOMIC DNA]</scope>
    <source>
        <strain evidence="3 4">Hex-1 MGV</strain>
    </source>
</reference>
<dbReference type="AlphaFoldDB" id="A0A2S8FB28"/>